<keyword evidence="3" id="KW-0235">DNA replication</keyword>
<dbReference type="EMBL" id="UGHH01000002">
    <property type="protein sequence ID" value="STO64280.1"/>
    <property type="molecule type" value="Genomic_DNA"/>
</dbReference>
<evidence type="ECO:0000313" key="15">
    <source>
        <dbReference type="Proteomes" id="UP000254867"/>
    </source>
</evidence>
<accession>A0A377I2P8</accession>
<dbReference type="InterPro" id="IPR007693">
    <property type="entry name" value="DNA_helicase_DnaB-like_N"/>
</dbReference>
<dbReference type="GO" id="GO:0003677">
    <property type="term" value="F:DNA binding"/>
    <property type="evidence" value="ECO:0007669"/>
    <property type="project" value="UniProtKB-KW"/>
</dbReference>
<dbReference type="GO" id="GO:0043139">
    <property type="term" value="F:5'-3' DNA helicase activity"/>
    <property type="evidence" value="ECO:0007669"/>
    <property type="project" value="UniProtKB-EC"/>
</dbReference>
<evidence type="ECO:0000256" key="5">
    <source>
        <dbReference type="ARBA" id="ARBA00022801"/>
    </source>
</evidence>
<evidence type="ECO:0000256" key="4">
    <source>
        <dbReference type="ARBA" id="ARBA00022741"/>
    </source>
</evidence>
<keyword evidence="4" id="KW-0547">Nucleotide-binding</keyword>
<comment type="function">
    <text evidence="10">The main replicative DNA helicase, it participates in initiation and elongation during chromosome replication. Travels ahead of the DNA replisome, separating dsDNA into templates for DNA synthesis. A processive ATP-dependent 5'-3' DNA helicase it has DNA-dependent ATPase activity.</text>
</comment>
<name>A0A377I2P8_HAEPH</name>
<dbReference type="Pfam" id="PF00772">
    <property type="entry name" value="DnaB"/>
    <property type="match status" value="1"/>
</dbReference>
<dbReference type="GO" id="GO:0016887">
    <property type="term" value="F:ATP hydrolysis activity"/>
    <property type="evidence" value="ECO:0007669"/>
    <property type="project" value="RHEA"/>
</dbReference>
<dbReference type="InterPro" id="IPR036185">
    <property type="entry name" value="DNA_heli_DnaB-like_N_sf"/>
</dbReference>
<evidence type="ECO:0000256" key="2">
    <source>
        <dbReference type="ARBA" id="ARBA00022515"/>
    </source>
</evidence>
<evidence type="ECO:0000256" key="6">
    <source>
        <dbReference type="ARBA" id="ARBA00022806"/>
    </source>
</evidence>
<dbReference type="PANTHER" id="PTHR30153">
    <property type="entry name" value="REPLICATIVE DNA HELICASE DNAB"/>
    <property type="match status" value="1"/>
</dbReference>
<sequence length="233" mass="25979">MADYNPRSNEKKQDKQVEQINIAPHSIEAEQAVLGGIMLSNDQWDNVVERIQASDFYTHAHRVIFEQMETLVRANSPIDIITLEQALKDKGIAQDVGGFAYLAELSKNTPSAANILAYADIVRDRSDLRSVISASNQIAEMAYHTKGRDSKEVLDEAERIVFEIAEKRNSANEGPQNIDDVLMTTLSKIELLSKNRHNGGLTGITTGFIDLNKKNCRASAIRLNYYRCSPING</sequence>
<organism evidence="14 15">
    <name type="scientific">Haemophilus parahaemolyticus</name>
    <dbReference type="NCBI Taxonomy" id="735"/>
    <lineage>
        <taxon>Bacteria</taxon>
        <taxon>Pseudomonadati</taxon>
        <taxon>Pseudomonadota</taxon>
        <taxon>Gammaproteobacteria</taxon>
        <taxon>Pasteurellales</taxon>
        <taxon>Pasteurellaceae</taxon>
        <taxon>Haemophilus</taxon>
    </lineage>
</organism>
<dbReference type="InterPro" id="IPR016136">
    <property type="entry name" value="DNA_helicase_N/primase_C"/>
</dbReference>
<comment type="similarity">
    <text evidence="1">Belongs to the helicase family. DnaB subfamily.</text>
</comment>
<keyword evidence="9" id="KW-0413">Isomerase</keyword>
<evidence type="ECO:0000256" key="12">
    <source>
        <dbReference type="ARBA" id="ARBA00048954"/>
    </source>
</evidence>
<evidence type="ECO:0000256" key="9">
    <source>
        <dbReference type="ARBA" id="ARBA00023235"/>
    </source>
</evidence>
<dbReference type="GO" id="GO:0005829">
    <property type="term" value="C:cytosol"/>
    <property type="evidence" value="ECO:0007669"/>
    <property type="project" value="TreeGrafter"/>
</dbReference>
<dbReference type="GO" id="GO:0005524">
    <property type="term" value="F:ATP binding"/>
    <property type="evidence" value="ECO:0007669"/>
    <property type="project" value="UniProtKB-KW"/>
</dbReference>
<keyword evidence="6 14" id="KW-0347">Helicase</keyword>
<dbReference type="GO" id="GO:0006269">
    <property type="term" value="P:DNA replication, synthesis of primer"/>
    <property type="evidence" value="ECO:0007669"/>
    <property type="project" value="UniProtKB-KW"/>
</dbReference>
<keyword evidence="2" id="KW-0639">Primosome</keyword>
<evidence type="ECO:0000256" key="11">
    <source>
        <dbReference type="ARBA" id="ARBA00044969"/>
    </source>
</evidence>
<dbReference type="GO" id="GO:1990077">
    <property type="term" value="C:primosome complex"/>
    <property type="evidence" value="ECO:0007669"/>
    <property type="project" value="UniProtKB-KW"/>
</dbReference>
<gene>
    <name evidence="14" type="primary">dnaB2_1</name>
    <name evidence="14" type="ORF">NCTC10794_01341</name>
</gene>
<dbReference type="FunFam" id="1.10.860.10:FF:000001">
    <property type="entry name" value="Replicative DNA helicase"/>
    <property type="match status" value="1"/>
</dbReference>
<evidence type="ECO:0000259" key="13">
    <source>
        <dbReference type="Pfam" id="PF00772"/>
    </source>
</evidence>
<evidence type="ECO:0000256" key="8">
    <source>
        <dbReference type="ARBA" id="ARBA00023125"/>
    </source>
</evidence>
<evidence type="ECO:0000313" key="14">
    <source>
        <dbReference type="EMBL" id="STO64280.1"/>
    </source>
</evidence>
<dbReference type="Proteomes" id="UP000254867">
    <property type="component" value="Unassembled WGS sequence"/>
</dbReference>
<comment type="catalytic activity">
    <reaction evidence="12">
        <text>ATP + H2O = ADP + phosphate + H(+)</text>
        <dbReference type="Rhea" id="RHEA:13065"/>
        <dbReference type="ChEBI" id="CHEBI:15377"/>
        <dbReference type="ChEBI" id="CHEBI:15378"/>
        <dbReference type="ChEBI" id="CHEBI:30616"/>
        <dbReference type="ChEBI" id="CHEBI:43474"/>
        <dbReference type="ChEBI" id="CHEBI:456216"/>
        <dbReference type="EC" id="5.6.2.3"/>
    </reaction>
</comment>
<dbReference type="Gene3D" id="1.10.860.10">
    <property type="entry name" value="DNAb Helicase, Chain A"/>
    <property type="match status" value="1"/>
</dbReference>
<keyword evidence="7" id="KW-0067">ATP-binding</keyword>
<dbReference type="PANTHER" id="PTHR30153:SF2">
    <property type="entry name" value="REPLICATIVE DNA HELICASE"/>
    <property type="match status" value="1"/>
</dbReference>
<keyword evidence="5 14" id="KW-0378">Hydrolase</keyword>
<dbReference type="AlphaFoldDB" id="A0A377I2P8"/>
<protein>
    <recommendedName>
        <fullName evidence="11">DNA 5'-3' helicase</fullName>
        <ecNumber evidence="11">5.6.2.3</ecNumber>
    </recommendedName>
</protein>
<evidence type="ECO:0000256" key="1">
    <source>
        <dbReference type="ARBA" id="ARBA00008428"/>
    </source>
</evidence>
<feature type="domain" description="DNA helicase DnaB-like N-terminal" evidence="13">
    <location>
        <begin position="23"/>
        <end position="124"/>
    </location>
</feature>
<keyword evidence="8" id="KW-0238">DNA-binding</keyword>
<dbReference type="EC" id="5.6.2.3" evidence="11"/>
<dbReference type="SUPFAM" id="SSF48024">
    <property type="entry name" value="N-terminal domain of DnaB helicase"/>
    <property type="match status" value="1"/>
</dbReference>
<evidence type="ECO:0000256" key="3">
    <source>
        <dbReference type="ARBA" id="ARBA00022705"/>
    </source>
</evidence>
<evidence type="ECO:0000256" key="7">
    <source>
        <dbReference type="ARBA" id="ARBA00022840"/>
    </source>
</evidence>
<proteinExistence type="inferred from homology"/>
<reference evidence="14 15" key="1">
    <citation type="submission" date="2018-06" db="EMBL/GenBank/DDBJ databases">
        <authorList>
            <consortium name="Pathogen Informatics"/>
            <person name="Doyle S."/>
        </authorList>
    </citation>
    <scope>NUCLEOTIDE SEQUENCE [LARGE SCALE GENOMIC DNA]</scope>
    <source>
        <strain evidence="14 15">NCTC10794</strain>
    </source>
</reference>
<evidence type="ECO:0000256" key="10">
    <source>
        <dbReference type="ARBA" id="ARBA00044932"/>
    </source>
</evidence>